<dbReference type="SUPFAM" id="SSF54909">
    <property type="entry name" value="Dimeric alpha+beta barrel"/>
    <property type="match status" value="1"/>
</dbReference>
<sequence>MLSRKHQGGSIMIVVSGTFELGHASVETARAAMAEMAEDTRGEKGCITYAFFQSIESPTTFRVFEEWESDGALKAHFDAPHMKEFRAKLGSLEILSRDVKRYVVSETTGL</sequence>
<dbReference type="InterPro" id="IPR011008">
    <property type="entry name" value="Dimeric_a/b-barrel"/>
</dbReference>
<dbReference type="InterPro" id="IPR050744">
    <property type="entry name" value="AI-2_Isomerase_LsrG"/>
</dbReference>
<dbReference type="EMBL" id="PHIG01000039">
    <property type="protein sequence ID" value="PJK28817.1"/>
    <property type="molecule type" value="Genomic_DNA"/>
</dbReference>
<comment type="caution">
    <text evidence="2">The sequence shown here is derived from an EMBL/GenBank/DDBJ whole genome shotgun (WGS) entry which is preliminary data.</text>
</comment>
<dbReference type="GO" id="GO:0003824">
    <property type="term" value="F:catalytic activity"/>
    <property type="evidence" value="ECO:0007669"/>
    <property type="project" value="TreeGrafter"/>
</dbReference>
<keyword evidence="3" id="KW-1185">Reference proteome</keyword>
<dbReference type="Gene3D" id="3.30.70.100">
    <property type="match status" value="1"/>
</dbReference>
<accession>A0A2M9FZC2</accession>
<dbReference type="Proteomes" id="UP000229498">
    <property type="component" value="Unassembled WGS sequence"/>
</dbReference>
<name>A0A2M9FZC2_9PROT</name>
<proteinExistence type="predicted"/>
<dbReference type="PANTHER" id="PTHR33336:SF15">
    <property type="entry name" value="ABM DOMAIN-CONTAINING PROTEIN"/>
    <property type="match status" value="1"/>
</dbReference>
<protein>
    <recommendedName>
        <fullName evidence="1">ABM domain-containing protein</fullName>
    </recommendedName>
</protein>
<dbReference type="InterPro" id="IPR007138">
    <property type="entry name" value="ABM_dom"/>
</dbReference>
<evidence type="ECO:0000259" key="1">
    <source>
        <dbReference type="PROSITE" id="PS51725"/>
    </source>
</evidence>
<dbReference type="AlphaFoldDB" id="A0A2M9FZC2"/>
<gene>
    <name evidence="2" type="ORF">CVT23_15925</name>
</gene>
<dbReference type="OrthoDB" id="287932at2"/>
<reference evidence="2 3" key="1">
    <citation type="submission" date="2017-11" db="EMBL/GenBank/DDBJ databases">
        <title>Draft genome sequence of Rhizobiales bacterium SY3-13.</title>
        <authorList>
            <person name="Sun C."/>
        </authorList>
    </citation>
    <scope>NUCLEOTIDE SEQUENCE [LARGE SCALE GENOMIC DNA]</scope>
    <source>
        <strain evidence="2 3">SY3-13</strain>
    </source>
</reference>
<feature type="domain" description="ABM" evidence="1">
    <location>
        <begin position="13"/>
        <end position="104"/>
    </location>
</feature>
<organism evidence="2 3">
    <name type="scientific">Minwuia thermotolerans</name>
    <dbReference type="NCBI Taxonomy" id="2056226"/>
    <lineage>
        <taxon>Bacteria</taxon>
        <taxon>Pseudomonadati</taxon>
        <taxon>Pseudomonadota</taxon>
        <taxon>Alphaproteobacteria</taxon>
        <taxon>Minwuiales</taxon>
        <taxon>Minwuiaceae</taxon>
        <taxon>Minwuia</taxon>
    </lineage>
</organism>
<evidence type="ECO:0000313" key="3">
    <source>
        <dbReference type="Proteomes" id="UP000229498"/>
    </source>
</evidence>
<dbReference type="PROSITE" id="PS51725">
    <property type="entry name" value="ABM"/>
    <property type="match status" value="1"/>
</dbReference>
<dbReference type="Pfam" id="PF03992">
    <property type="entry name" value="ABM"/>
    <property type="match status" value="1"/>
</dbReference>
<dbReference type="PANTHER" id="PTHR33336">
    <property type="entry name" value="QUINOL MONOOXYGENASE YGIN-RELATED"/>
    <property type="match status" value="1"/>
</dbReference>
<evidence type="ECO:0000313" key="2">
    <source>
        <dbReference type="EMBL" id="PJK28817.1"/>
    </source>
</evidence>